<dbReference type="PANTHER" id="PTHR35850">
    <property type="entry name" value="CYTOPLASMIC PROTEIN-RELATED"/>
    <property type="match status" value="1"/>
</dbReference>
<dbReference type="RefSeq" id="WP_036772036.1">
    <property type="nucleotide sequence ID" value="NZ_CP012508.1"/>
</dbReference>
<dbReference type="OrthoDB" id="9789942at2"/>
<evidence type="ECO:0000313" key="1">
    <source>
        <dbReference type="EMBL" id="ALB22965.1"/>
    </source>
</evidence>
<dbReference type="Proteomes" id="UP000029558">
    <property type="component" value="Chromosome"/>
</dbReference>
<proteinExistence type="predicted"/>
<dbReference type="Pfam" id="PF05591">
    <property type="entry name" value="T6SS_VipA"/>
    <property type="match status" value="1"/>
</dbReference>
<name>A0A1L6TC97_PISSA</name>
<evidence type="ECO:0000313" key="2">
    <source>
        <dbReference type="Proteomes" id="UP000029558"/>
    </source>
</evidence>
<dbReference type="NCBIfam" id="TIGR03358">
    <property type="entry name" value="VI_chp_5"/>
    <property type="match status" value="1"/>
</dbReference>
<dbReference type="EMBL" id="CP012508">
    <property type="protein sequence ID" value="ALB22965.1"/>
    <property type="molecule type" value="Genomic_DNA"/>
</dbReference>
<gene>
    <name evidence="1" type="primary">iglA</name>
    <name evidence="1" type="ORF">KU39_1785</name>
</gene>
<sequence length="168" mass="19262">MAIVDQIPKSRIKIHYQTEVNGKKKDKELPFKLLVMGDLSLGSSKDRQIDLDEREIREIGVNASLDALMNDMSMSLKIDVDNKINPEKTPTISIDLPISSMKSLRPDFIAKEIPEVQSLLIMKKMVKELESYVDNNKKFRGKVLSLMKNKEQLENFKATLPKLEKFKV</sequence>
<protein>
    <submittedName>
        <fullName evidence="1">Intracellular growth locus IglA</fullName>
    </submittedName>
</protein>
<dbReference type="InterPro" id="IPR008312">
    <property type="entry name" value="T6SS_TssB1"/>
</dbReference>
<accession>A0A1L6TC97</accession>
<organism evidence="1 2">
    <name type="scientific">Piscirickettsia salmonis</name>
    <dbReference type="NCBI Taxonomy" id="1238"/>
    <lineage>
        <taxon>Bacteria</taxon>
        <taxon>Pseudomonadati</taxon>
        <taxon>Pseudomonadota</taxon>
        <taxon>Gammaproteobacteria</taxon>
        <taxon>Thiotrichales</taxon>
        <taxon>Piscirickettsiaceae</taxon>
        <taxon>Piscirickettsia</taxon>
    </lineage>
</organism>
<dbReference type="PANTHER" id="PTHR35850:SF2">
    <property type="entry name" value="TYPE VI SECRETION SYSTEM CONTRACTILE SHEATH SMALL SUBUNIT"/>
    <property type="match status" value="1"/>
</dbReference>
<dbReference type="AlphaFoldDB" id="A0A1L6TC97"/>
<reference evidence="1 2" key="1">
    <citation type="journal article" date="2014" name="Genome Announc.">
        <title>Comparative Genome Analysis of Two Isolates of the Fish Pathogen Piscirickettsia salmonis from Different Hosts Reveals Major Differences in Virulence-Associated Secretion Systems.</title>
        <authorList>
            <person name="Bohle H."/>
            <person name="Henriquez P."/>
            <person name="Grothusen H."/>
            <person name="Navas E."/>
            <person name="Sandoval A."/>
            <person name="Bustamante F."/>
            <person name="Bustos P."/>
            <person name="Mancilla M."/>
        </authorList>
    </citation>
    <scope>NUCLEOTIDE SEQUENCE [LARGE SCALE GENOMIC DNA]</scope>
    <source>
        <strain evidence="2">B1-32597</strain>
    </source>
</reference>